<reference evidence="5" key="1">
    <citation type="submission" date="2021-01" db="EMBL/GenBank/DDBJ databases">
        <authorList>
            <person name="Corre E."/>
            <person name="Pelletier E."/>
            <person name="Niang G."/>
            <person name="Scheremetjew M."/>
            <person name="Finn R."/>
            <person name="Kale V."/>
            <person name="Holt S."/>
            <person name="Cochrane G."/>
            <person name="Meng A."/>
            <person name="Brown T."/>
            <person name="Cohen L."/>
        </authorList>
    </citation>
    <scope>NUCLEOTIDE SEQUENCE</scope>
    <source>
        <strain evidence="5">MM31A-1</strain>
    </source>
</reference>
<protein>
    <recommendedName>
        <fullName evidence="3">TLDc domain-containing protein</fullName>
    </recommendedName>
</protein>
<dbReference type="Gene3D" id="3.30.710.10">
    <property type="entry name" value="Potassium Channel Kv1.1, Chain A"/>
    <property type="match status" value="1"/>
</dbReference>
<evidence type="ECO:0000256" key="2">
    <source>
        <dbReference type="SAM" id="MobiDB-lite"/>
    </source>
</evidence>
<dbReference type="GO" id="GO:0051260">
    <property type="term" value="P:protein homooligomerization"/>
    <property type="evidence" value="ECO:0007669"/>
    <property type="project" value="InterPro"/>
</dbReference>
<keyword evidence="1" id="KW-0175">Coiled coil</keyword>
<organism evidence="5">
    <name type="scientific">Chaetoceros debilis</name>
    <dbReference type="NCBI Taxonomy" id="122233"/>
    <lineage>
        <taxon>Eukaryota</taxon>
        <taxon>Sar</taxon>
        <taxon>Stramenopiles</taxon>
        <taxon>Ochrophyta</taxon>
        <taxon>Bacillariophyta</taxon>
        <taxon>Coscinodiscophyceae</taxon>
        <taxon>Chaetocerotophycidae</taxon>
        <taxon>Chaetocerotales</taxon>
        <taxon>Chaetocerotaceae</taxon>
        <taxon>Chaetoceros</taxon>
    </lineage>
</organism>
<gene>
    <name evidence="4" type="ORF">CDEB00056_LOCUS12063</name>
    <name evidence="5" type="ORF">CDEB00056_LOCUS12064</name>
</gene>
<proteinExistence type="predicted"/>
<accession>A0A6S8VFR9</accession>
<feature type="compositionally biased region" description="Basic and acidic residues" evidence="2">
    <location>
        <begin position="1"/>
        <end position="18"/>
    </location>
</feature>
<dbReference type="SMART" id="SM00584">
    <property type="entry name" value="TLDc"/>
    <property type="match status" value="1"/>
</dbReference>
<evidence type="ECO:0000256" key="1">
    <source>
        <dbReference type="SAM" id="Coils"/>
    </source>
</evidence>
<dbReference type="InterPro" id="IPR011333">
    <property type="entry name" value="SKP1/BTB/POZ_sf"/>
</dbReference>
<dbReference type="EMBL" id="HBIO01015645">
    <property type="protein sequence ID" value="CAE0467211.1"/>
    <property type="molecule type" value="Transcribed_RNA"/>
</dbReference>
<dbReference type="Pfam" id="PF07534">
    <property type="entry name" value="TLD"/>
    <property type="match status" value="1"/>
</dbReference>
<dbReference type="PANTHER" id="PTHR23354">
    <property type="entry name" value="NUCLEOLAR PROTEIN 7/ESTROGEN RECEPTOR COACTIVATOR-RELATED"/>
    <property type="match status" value="1"/>
</dbReference>
<feature type="coiled-coil region" evidence="1">
    <location>
        <begin position="27"/>
        <end position="54"/>
    </location>
</feature>
<dbReference type="InterPro" id="IPR006571">
    <property type="entry name" value="TLDc_dom"/>
</dbReference>
<feature type="domain" description="TLDc" evidence="3">
    <location>
        <begin position="408"/>
        <end position="581"/>
    </location>
</feature>
<evidence type="ECO:0000313" key="5">
    <source>
        <dbReference type="EMBL" id="CAE0467212.1"/>
    </source>
</evidence>
<feature type="region of interest" description="Disordered" evidence="2">
    <location>
        <begin position="1"/>
        <end position="27"/>
    </location>
</feature>
<dbReference type="PROSITE" id="PS51886">
    <property type="entry name" value="TLDC"/>
    <property type="match status" value="1"/>
</dbReference>
<evidence type="ECO:0000313" key="4">
    <source>
        <dbReference type="EMBL" id="CAE0467211.1"/>
    </source>
</evidence>
<dbReference type="InterPro" id="IPR003131">
    <property type="entry name" value="T1-type_BTB"/>
</dbReference>
<name>A0A6S8VFR9_9STRA</name>
<sequence length="581" mass="65046">MQSAEEQERKRPLDHDDTSDTAEVDPIESLEASMLKVNEEILALKKRREELKTRQEALSPQMVDSSNVRASDIIKMSICGCVLFARRDTLTCVKGSRLEALFSGSWDNQLLKDENGRVFMDFDPDAFKKILEYLYIIKISSNENDGTTTSTSEEIHIFPPRPTLEFAASSQLLEKYIKCFGLALPKNNKQLLLDAKSPPLKKVKVECSNFANQGDQKCIIESVNADLDEVEKFLDAEECFFSAFMDNEKKESNLNMNTNSSDTLGSDAVIEDNDSSTDLITSAHTGRVPSILNLFLNGEIVTVKRSTLCYDSDSKLAQDFSNDAWVNENTVATEDGKVCVLIEQPAFNFKTFLNHMQLKSITKGKVEVTPFMCDNRVDANYMEVMLAHFFPAYNAAVLFYDDYFDDSDIIITDKAVKLKEWLAAANKKSKPKLLFRASMNGWDASDFHRCCDGKGATITVVKTTKGYVFGGYSDVPWVSNGAAYTTSKDAFLFSFKNDAGTDAVRMNVKPAKIGNAIRYYSTYGPTWGSGPDLHIASNANQGNHSYNNFGHTYQFPPGISNPHFLTGERTFQVAEYEVYQV</sequence>
<dbReference type="AlphaFoldDB" id="A0A6S8VFR9"/>
<dbReference type="SUPFAM" id="SSF54695">
    <property type="entry name" value="POZ domain"/>
    <property type="match status" value="1"/>
</dbReference>
<evidence type="ECO:0000259" key="3">
    <source>
        <dbReference type="PROSITE" id="PS51886"/>
    </source>
</evidence>
<dbReference type="PANTHER" id="PTHR23354:SF122">
    <property type="entry name" value="GTPASE-ACTIVATING PROTEIN SKYWALKER"/>
    <property type="match status" value="1"/>
</dbReference>
<dbReference type="EMBL" id="HBIO01015646">
    <property type="protein sequence ID" value="CAE0467212.1"/>
    <property type="molecule type" value="Transcribed_RNA"/>
</dbReference>
<dbReference type="Pfam" id="PF02214">
    <property type="entry name" value="BTB_2"/>
    <property type="match status" value="1"/>
</dbReference>